<dbReference type="CDD" id="cd02798">
    <property type="entry name" value="tRNA_bind_CsaA"/>
    <property type="match status" value="1"/>
</dbReference>
<evidence type="ECO:0000313" key="6">
    <source>
        <dbReference type="Proteomes" id="UP000245086"/>
    </source>
</evidence>
<dbReference type="GO" id="GO:0000049">
    <property type="term" value="F:tRNA binding"/>
    <property type="evidence" value="ECO:0007669"/>
    <property type="project" value="UniProtKB-UniRule"/>
</dbReference>
<keyword evidence="6" id="KW-1185">Reference proteome</keyword>
<name>A0A2P2EAZ0_9PROT</name>
<dbReference type="Proteomes" id="UP000245086">
    <property type="component" value="Unassembled WGS sequence"/>
</dbReference>
<dbReference type="RefSeq" id="WP_108985093.1">
    <property type="nucleotide sequence ID" value="NZ_BFBR01000005.1"/>
</dbReference>
<keyword evidence="2 3" id="KW-0694">RNA-binding</keyword>
<comment type="caution">
    <text evidence="5">The sequence shown here is derived from an EMBL/GenBank/DDBJ whole genome shotgun (WGS) entry which is preliminary data.</text>
</comment>
<sequence length="123" mass="13224">MHHLHDPNAPPAAEIGFDDFLKVDIRVGTIVSAEVFAQARKPSYILMIDFGPAVGIKKSSAQITAHYQPDALIGRQVAAVVNFPPRQIGPIRSDVLTLGFPDPAGEVVLFAPDQNVPNGGRLF</sequence>
<gene>
    <name evidence="5" type="primary">csaA</name>
    <name evidence="5" type="ORF">PbB2_01909</name>
</gene>
<dbReference type="InterPro" id="IPR012340">
    <property type="entry name" value="NA-bd_OB-fold"/>
</dbReference>
<accession>A0A2P2EAZ0</accession>
<dbReference type="SUPFAM" id="SSF50249">
    <property type="entry name" value="Nucleic acid-binding proteins"/>
    <property type="match status" value="1"/>
</dbReference>
<dbReference type="InterPro" id="IPR002547">
    <property type="entry name" value="tRNA-bd_dom"/>
</dbReference>
<evidence type="ECO:0000313" key="5">
    <source>
        <dbReference type="EMBL" id="GBF58237.1"/>
    </source>
</evidence>
<feature type="domain" description="TRNA-binding" evidence="4">
    <location>
        <begin position="19"/>
        <end position="123"/>
    </location>
</feature>
<dbReference type="Pfam" id="PF01588">
    <property type="entry name" value="tRNA_bind"/>
    <property type="match status" value="1"/>
</dbReference>
<dbReference type="PANTHER" id="PTHR11586">
    <property type="entry name" value="TRNA-AMINOACYLATION COFACTOR ARC1 FAMILY MEMBER"/>
    <property type="match status" value="1"/>
</dbReference>
<dbReference type="PROSITE" id="PS50886">
    <property type="entry name" value="TRBD"/>
    <property type="match status" value="1"/>
</dbReference>
<evidence type="ECO:0000256" key="3">
    <source>
        <dbReference type="PROSITE-ProRule" id="PRU00209"/>
    </source>
</evidence>
<reference evidence="5 6" key="1">
    <citation type="journal article" date="2018" name="Genome Announc.">
        <title>Draft Genome Sequence of "Candidatus Phycosocius bacilliformis," an Alphaproteobacterial Ectosymbiont of the Hydrocarbon-Producing Green Alga Botryococcus braunii.</title>
        <authorList>
            <person name="Tanabe Y."/>
            <person name="Yamaguchi H."/>
            <person name="Watanabe M.M."/>
        </authorList>
    </citation>
    <scope>NUCLEOTIDE SEQUENCE [LARGE SCALE GENOMIC DNA]</scope>
    <source>
        <strain evidence="5 6">BOTRYCO-2</strain>
    </source>
</reference>
<dbReference type="InterPro" id="IPR008231">
    <property type="entry name" value="CsaA"/>
</dbReference>
<organism evidence="5 6">
    <name type="scientific">Candidatus Phycosocius bacilliformis</name>
    <dbReference type="NCBI Taxonomy" id="1445552"/>
    <lineage>
        <taxon>Bacteria</taxon>
        <taxon>Pseudomonadati</taxon>
        <taxon>Pseudomonadota</taxon>
        <taxon>Alphaproteobacteria</taxon>
        <taxon>Caulobacterales</taxon>
        <taxon>Caulobacterales incertae sedis</taxon>
        <taxon>Candidatus Phycosocius</taxon>
    </lineage>
</organism>
<dbReference type="NCBIfam" id="NF007494">
    <property type="entry name" value="PRK10089.1-3"/>
    <property type="match status" value="1"/>
</dbReference>
<evidence type="ECO:0000256" key="2">
    <source>
        <dbReference type="ARBA" id="ARBA00022884"/>
    </source>
</evidence>
<dbReference type="PANTHER" id="PTHR11586:SF37">
    <property type="entry name" value="TRNA-BINDING DOMAIN-CONTAINING PROTEIN"/>
    <property type="match status" value="1"/>
</dbReference>
<keyword evidence="1 3" id="KW-0820">tRNA-binding</keyword>
<proteinExistence type="predicted"/>
<evidence type="ECO:0000256" key="1">
    <source>
        <dbReference type="ARBA" id="ARBA00022555"/>
    </source>
</evidence>
<protein>
    <submittedName>
        <fullName evidence="5">Putative chaperone CsaA</fullName>
    </submittedName>
</protein>
<dbReference type="NCBIfam" id="NF007495">
    <property type="entry name" value="PRK10089.1-4"/>
    <property type="match status" value="1"/>
</dbReference>
<dbReference type="InterPro" id="IPR051270">
    <property type="entry name" value="Tyrosine-tRNA_ligase_regulator"/>
</dbReference>
<evidence type="ECO:0000259" key="4">
    <source>
        <dbReference type="PROSITE" id="PS50886"/>
    </source>
</evidence>
<dbReference type="FunFam" id="2.40.50.140:FF:000165">
    <property type="entry name" value="Chaperone CsaA"/>
    <property type="match status" value="1"/>
</dbReference>
<dbReference type="AlphaFoldDB" id="A0A2P2EAZ0"/>
<dbReference type="EMBL" id="BFBR01000005">
    <property type="protein sequence ID" value="GBF58237.1"/>
    <property type="molecule type" value="Genomic_DNA"/>
</dbReference>
<dbReference type="OrthoDB" id="9794564at2"/>
<dbReference type="Gene3D" id="2.40.50.140">
    <property type="entry name" value="Nucleic acid-binding proteins"/>
    <property type="match status" value="1"/>
</dbReference>
<dbReference type="NCBIfam" id="TIGR02222">
    <property type="entry name" value="chap_CsaA"/>
    <property type="match status" value="1"/>
</dbReference>